<evidence type="ECO:0000313" key="2">
    <source>
        <dbReference type="EMBL" id="RXI98023.1"/>
    </source>
</evidence>
<name>A0A4Q0VNV1_9BACI</name>
<dbReference type="Pfam" id="PF13045">
    <property type="entry name" value="DUF3905"/>
    <property type="match status" value="1"/>
</dbReference>
<evidence type="ECO:0000313" key="3">
    <source>
        <dbReference type="Proteomes" id="UP000290649"/>
    </source>
</evidence>
<dbReference type="InterPro" id="IPR024999">
    <property type="entry name" value="DUF3905"/>
</dbReference>
<protein>
    <submittedName>
        <fullName evidence="2">DUF3905 domain-containing protein</fullName>
    </submittedName>
</protein>
<accession>A0A4Q0VNV1</accession>
<dbReference type="Proteomes" id="UP000290649">
    <property type="component" value="Unassembled WGS sequence"/>
</dbReference>
<sequence>MDAIRNRKEKWKKMKKQRNFNPNPHTPLDNWSVDVDPAVMSGDYWAQEENSPLEQIDLFDDEYCEEVSAKKEHPYHMFMHPTLNVSYGNFRGGKTKKD</sequence>
<gene>
    <name evidence="2" type="ORF">DS745_16885</name>
</gene>
<reference evidence="2 3" key="1">
    <citation type="journal article" date="2019" name="Int. J. Syst. Evol. Microbiol.">
        <title>Anaerobacillus alkaliphilus sp. nov., a novel alkaliphilic and moderately halophilic bacterium.</title>
        <authorList>
            <person name="Borsodi A.K."/>
            <person name="Aszalos J.M."/>
            <person name="Bihari P."/>
            <person name="Nagy I."/>
            <person name="Schumann P."/>
            <person name="Sproer C."/>
            <person name="Kovacs A.L."/>
            <person name="Boka K."/>
            <person name="Dobosy P."/>
            <person name="Ovari M."/>
            <person name="Szili-Kovacs T."/>
            <person name="Toth E."/>
        </authorList>
    </citation>
    <scope>NUCLEOTIDE SEQUENCE [LARGE SCALE GENOMIC DNA]</scope>
    <source>
        <strain evidence="2 3">B16-10</strain>
    </source>
</reference>
<feature type="region of interest" description="Disordered" evidence="1">
    <location>
        <begin position="1"/>
        <end position="32"/>
    </location>
</feature>
<comment type="caution">
    <text evidence="2">The sequence shown here is derived from an EMBL/GenBank/DDBJ whole genome shotgun (WGS) entry which is preliminary data.</text>
</comment>
<keyword evidence="3" id="KW-1185">Reference proteome</keyword>
<proteinExistence type="predicted"/>
<organism evidence="2 3">
    <name type="scientific">Anaerobacillus alkaliphilus</name>
    <dbReference type="NCBI Taxonomy" id="1548597"/>
    <lineage>
        <taxon>Bacteria</taxon>
        <taxon>Bacillati</taxon>
        <taxon>Bacillota</taxon>
        <taxon>Bacilli</taxon>
        <taxon>Bacillales</taxon>
        <taxon>Bacillaceae</taxon>
        <taxon>Anaerobacillus</taxon>
    </lineage>
</organism>
<evidence type="ECO:0000256" key="1">
    <source>
        <dbReference type="SAM" id="MobiDB-lite"/>
    </source>
</evidence>
<dbReference type="EMBL" id="QOUX01000046">
    <property type="protein sequence ID" value="RXI98023.1"/>
    <property type="molecule type" value="Genomic_DNA"/>
</dbReference>
<feature type="compositionally biased region" description="Basic residues" evidence="1">
    <location>
        <begin position="7"/>
        <end position="18"/>
    </location>
</feature>
<dbReference type="AlphaFoldDB" id="A0A4Q0VNV1"/>